<proteinExistence type="predicted"/>
<dbReference type="PROSITE" id="PS51257">
    <property type="entry name" value="PROKAR_LIPOPROTEIN"/>
    <property type="match status" value="1"/>
</dbReference>
<keyword evidence="1" id="KW-0812">Transmembrane</keyword>
<dbReference type="PROSITE" id="PS50887">
    <property type="entry name" value="GGDEF"/>
    <property type="match status" value="1"/>
</dbReference>
<dbReference type="CDD" id="cd01949">
    <property type="entry name" value="GGDEF"/>
    <property type="match status" value="1"/>
</dbReference>
<gene>
    <name evidence="3" type="ORF">NE619_03630</name>
</gene>
<evidence type="ECO:0000259" key="2">
    <source>
        <dbReference type="PROSITE" id="PS50887"/>
    </source>
</evidence>
<accession>A0ABT1RKV7</accession>
<evidence type="ECO:0000256" key="1">
    <source>
        <dbReference type="SAM" id="Phobius"/>
    </source>
</evidence>
<keyword evidence="4" id="KW-1185">Reference proteome</keyword>
<dbReference type="RefSeq" id="WP_256130999.1">
    <property type="nucleotide sequence ID" value="NZ_JANFXK010000003.1"/>
</dbReference>
<evidence type="ECO:0000313" key="4">
    <source>
        <dbReference type="Proteomes" id="UP001524502"/>
    </source>
</evidence>
<feature type="domain" description="GGDEF" evidence="2">
    <location>
        <begin position="233"/>
        <end position="365"/>
    </location>
</feature>
<dbReference type="NCBIfam" id="TIGR00254">
    <property type="entry name" value="GGDEF"/>
    <property type="match status" value="1"/>
</dbReference>
<dbReference type="InterPro" id="IPR000160">
    <property type="entry name" value="GGDEF_dom"/>
</dbReference>
<keyword evidence="1" id="KW-0472">Membrane</keyword>
<dbReference type="InterPro" id="IPR050469">
    <property type="entry name" value="Diguanylate_Cyclase"/>
</dbReference>
<keyword evidence="1" id="KW-1133">Transmembrane helix</keyword>
<dbReference type="PANTHER" id="PTHR45138:SF9">
    <property type="entry name" value="DIGUANYLATE CYCLASE DGCM-RELATED"/>
    <property type="match status" value="1"/>
</dbReference>
<dbReference type="PANTHER" id="PTHR45138">
    <property type="entry name" value="REGULATORY COMPONENTS OF SENSORY TRANSDUCTION SYSTEM"/>
    <property type="match status" value="1"/>
</dbReference>
<dbReference type="Gene3D" id="3.30.70.270">
    <property type="match status" value="1"/>
</dbReference>
<dbReference type="EMBL" id="JANFXK010000003">
    <property type="protein sequence ID" value="MCQ4635807.1"/>
    <property type="molecule type" value="Genomic_DNA"/>
</dbReference>
<dbReference type="SUPFAM" id="SSF55073">
    <property type="entry name" value="Nucleotide cyclase"/>
    <property type="match status" value="1"/>
</dbReference>
<reference evidence="3 4" key="1">
    <citation type="submission" date="2022-06" db="EMBL/GenBank/DDBJ databases">
        <title>Isolation of gut microbiota from human fecal samples.</title>
        <authorList>
            <person name="Pamer E.G."/>
            <person name="Barat B."/>
            <person name="Waligurski E."/>
            <person name="Medina S."/>
            <person name="Paddock L."/>
            <person name="Mostad J."/>
        </authorList>
    </citation>
    <scope>NUCLEOTIDE SEQUENCE [LARGE SCALE GENOMIC DNA]</scope>
    <source>
        <strain evidence="3 4">SL.3.17</strain>
    </source>
</reference>
<dbReference type="InterPro" id="IPR029787">
    <property type="entry name" value="Nucleotide_cyclase"/>
</dbReference>
<comment type="caution">
    <text evidence="3">The sequence shown here is derived from an EMBL/GenBank/DDBJ whole genome shotgun (WGS) entry which is preliminary data.</text>
</comment>
<name>A0ABT1RKV7_9FIRM</name>
<dbReference type="Proteomes" id="UP001524502">
    <property type="component" value="Unassembled WGS sequence"/>
</dbReference>
<protein>
    <submittedName>
        <fullName evidence="3">GGDEF domain-containing protein</fullName>
    </submittedName>
</protein>
<dbReference type="InterPro" id="IPR043128">
    <property type="entry name" value="Rev_trsase/Diguanyl_cyclase"/>
</dbReference>
<organism evidence="3 4">
    <name type="scientific">Anaerovorax odorimutans</name>
    <dbReference type="NCBI Taxonomy" id="109327"/>
    <lineage>
        <taxon>Bacteria</taxon>
        <taxon>Bacillati</taxon>
        <taxon>Bacillota</taxon>
        <taxon>Clostridia</taxon>
        <taxon>Peptostreptococcales</taxon>
        <taxon>Anaerovoracaceae</taxon>
        <taxon>Anaerovorax</taxon>
    </lineage>
</organism>
<dbReference type="Pfam" id="PF00990">
    <property type="entry name" value="GGDEF"/>
    <property type="match status" value="1"/>
</dbReference>
<evidence type="ECO:0000313" key="3">
    <source>
        <dbReference type="EMBL" id="MCQ4635807.1"/>
    </source>
</evidence>
<feature type="transmembrane region" description="Helical" evidence="1">
    <location>
        <begin position="32"/>
        <end position="49"/>
    </location>
</feature>
<sequence length="372" mass="42701">MKKHGNLIAYITIALGFSAIFASGCRSAVQTAVTAISLGFILLSIANMIRGYNMREAELAAREQAHRTAFQKETEKLYENIYELDISHNCAANEDTQQYFQSLGVPAHTPYDQALRYIAQHQIKKEYRQGYITTFGPSHVLKSYASGVDTLRYDFLVTEDGQTYHWMRITSRIFRWEGDHSIHMFAYRQNIDAEKQRELQMLDQIHRDSFSGLYNKIATQEQIDGLLRETPGSPYGFFILDIDDFKTINDRYGHQIGDLAIAEFASVLKEQFREEDIVGRIGGDEFVAFIPLSSLQQAETRAKELLRAIHHKNFEMTHVYRLSVSMGIAVAPQDGTDFKTLYRHADRALYQTKEQGKNGYTIYGDSLKVRRF</sequence>
<dbReference type="SMART" id="SM00267">
    <property type="entry name" value="GGDEF"/>
    <property type="match status" value="1"/>
</dbReference>